<organism evidence="2 3">
    <name type="scientific">Nocardioides seonyuensis</name>
    <dbReference type="NCBI Taxonomy" id="2518371"/>
    <lineage>
        <taxon>Bacteria</taxon>
        <taxon>Bacillati</taxon>
        <taxon>Actinomycetota</taxon>
        <taxon>Actinomycetes</taxon>
        <taxon>Propionibacteriales</taxon>
        <taxon>Nocardioidaceae</taxon>
        <taxon>Nocardioides</taxon>
    </lineage>
</organism>
<protein>
    <submittedName>
        <fullName evidence="2">Uncharacterized protein</fullName>
    </submittedName>
</protein>
<proteinExistence type="predicted"/>
<feature type="transmembrane region" description="Helical" evidence="1">
    <location>
        <begin position="32"/>
        <end position="54"/>
    </location>
</feature>
<dbReference type="EMBL" id="CP038436">
    <property type="protein sequence ID" value="QBX57286.1"/>
    <property type="molecule type" value="Genomic_DNA"/>
</dbReference>
<keyword evidence="3" id="KW-1185">Reference proteome</keyword>
<keyword evidence="1" id="KW-0812">Transmembrane</keyword>
<sequence>MRCIVTLLVAAQLVLDLRHDRRREGGSVTIEHVIWAVAFIAIAGIVVVAIRTYVTTQAGNIQ</sequence>
<dbReference type="AlphaFoldDB" id="A0A4P7IIR6"/>
<dbReference type="RefSeq" id="WP_135269271.1">
    <property type="nucleotide sequence ID" value="NZ_CP038436.1"/>
</dbReference>
<evidence type="ECO:0000313" key="3">
    <source>
        <dbReference type="Proteomes" id="UP000294853"/>
    </source>
</evidence>
<keyword evidence="1" id="KW-1133">Transmembrane helix</keyword>
<gene>
    <name evidence="2" type="ORF">EXE58_18880</name>
</gene>
<evidence type="ECO:0000256" key="1">
    <source>
        <dbReference type="SAM" id="Phobius"/>
    </source>
</evidence>
<name>A0A4P7IIR6_9ACTN</name>
<accession>A0A4P7IIR6</accession>
<keyword evidence="1" id="KW-0472">Membrane</keyword>
<reference evidence="2 3" key="1">
    <citation type="submission" date="2019-03" db="EMBL/GenBank/DDBJ databases">
        <title>Three New Species of Nocardioides, Nocardioides euryhalodurans sp. nov., Nocardioides seonyuensis sp. nov. and Nocardioides eburneoflavus sp. nov. Iolated from Soil.</title>
        <authorList>
            <person name="Roh S.G."/>
            <person name="Lee C."/>
            <person name="Kim M.-K."/>
            <person name="Kim S.B."/>
        </authorList>
    </citation>
    <scope>NUCLEOTIDE SEQUENCE [LARGE SCALE GENOMIC DNA]</scope>
    <source>
        <strain evidence="2 3">MMS17-SY207-3</strain>
    </source>
</reference>
<dbReference type="OrthoDB" id="3790814at2"/>
<dbReference type="Proteomes" id="UP000294853">
    <property type="component" value="Chromosome"/>
</dbReference>
<dbReference type="KEGG" id="nsn:EXE58_18880"/>
<evidence type="ECO:0000313" key="2">
    <source>
        <dbReference type="EMBL" id="QBX57286.1"/>
    </source>
</evidence>